<dbReference type="InterPro" id="IPR043150">
    <property type="entry name" value="Phytochrome_PHY_sf"/>
</dbReference>
<keyword evidence="9" id="KW-0675">Receptor</keyword>
<dbReference type="Gene3D" id="3.30.450.20">
    <property type="entry name" value="PAS domain"/>
    <property type="match status" value="1"/>
</dbReference>
<evidence type="ECO:0000256" key="9">
    <source>
        <dbReference type="ARBA" id="ARBA00023170"/>
    </source>
</evidence>
<keyword evidence="12" id="KW-0547">Nucleotide-binding</keyword>
<evidence type="ECO:0000256" key="4">
    <source>
        <dbReference type="ARBA" id="ARBA00022543"/>
    </source>
</evidence>
<dbReference type="Pfam" id="PF00360">
    <property type="entry name" value="PHY"/>
    <property type="match status" value="1"/>
</dbReference>
<evidence type="ECO:0000256" key="3">
    <source>
        <dbReference type="ARBA" id="ARBA00012438"/>
    </source>
</evidence>
<dbReference type="PANTHER" id="PTHR42878">
    <property type="entry name" value="TWO-COMPONENT HISTIDINE KINASE"/>
    <property type="match status" value="1"/>
</dbReference>
<dbReference type="Proteomes" id="UP001526143">
    <property type="component" value="Unassembled WGS sequence"/>
</dbReference>
<dbReference type="SMART" id="SM00387">
    <property type="entry name" value="HATPase_c"/>
    <property type="match status" value="1"/>
</dbReference>
<dbReference type="Gene3D" id="3.30.565.10">
    <property type="entry name" value="Histidine kinase-like ATPase, C-terminal domain"/>
    <property type="match status" value="1"/>
</dbReference>
<dbReference type="Pfam" id="PF00512">
    <property type="entry name" value="HisKA"/>
    <property type="match status" value="1"/>
</dbReference>
<dbReference type="InterPro" id="IPR035965">
    <property type="entry name" value="PAS-like_dom_sf"/>
</dbReference>
<evidence type="ECO:0000256" key="8">
    <source>
        <dbReference type="ARBA" id="ARBA00022991"/>
    </source>
</evidence>
<keyword evidence="12" id="KW-0067">ATP-binding</keyword>
<comment type="caution">
    <text evidence="12">The sequence shown here is derived from an EMBL/GenBank/DDBJ whole genome shotgun (WGS) entry which is preliminary data.</text>
</comment>
<name>A0ABT3AXY6_9CYAN</name>
<keyword evidence="8" id="KW-0157">Chromophore</keyword>
<dbReference type="InterPro" id="IPR013515">
    <property type="entry name" value="Phytochrome_cen-reg"/>
</dbReference>
<dbReference type="InterPro" id="IPR003661">
    <property type="entry name" value="HisK_dim/P_dom"/>
</dbReference>
<dbReference type="Gene3D" id="1.10.287.130">
    <property type="match status" value="1"/>
</dbReference>
<dbReference type="SUPFAM" id="SSF55781">
    <property type="entry name" value="GAF domain-like"/>
    <property type="match status" value="2"/>
</dbReference>
<dbReference type="PANTHER" id="PTHR42878:SF15">
    <property type="entry name" value="BACTERIOPHYTOCHROME"/>
    <property type="match status" value="1"/>
</dbReference>
<evidence type="ECO:0000256" key="6">
    <source>
        <dbReference type="ARBA" id="ARBA00022679"/>
    </source>
</evidence>
<dbReference type="PROSITE" id="PS50046">
    <property type="entry name" value="PHYTOCHROME_2"/>
    <property type="match status" value="1"/>
</dbReference>
<reference evidence="12 13" key="1">
    <citation type="submission" date="2022-10" db="EMBL/GenBank/DDBJ databases">
        <title>Identification of biosynthetic pathway for the production of the potent trypsin inhibitor radiosumin.</title>
        <authorList>
            <person name="Fewer D.P."/>
            <person name="Delbaje E."/>
            <person name="Ouyang X."/>
            <person name="Agostino P.D."/>
            <person name="Wahlsten M."/>
            <person name="Jokela J."/>
            <person name="Permi P."/>
            <person name="Haapaniemi E."/>
            <person name="Koistinen H."/>
        </authorList>
    </citation>
    <scope>NUCLEOTIDE SEQUENCE [LARGE SCALE GENOMIC DNA]</scope>
    <source>
        <strain evidence="12 13">NIES-515</strain>
    </source>
</reference>
<evidence type="ECO:0000313" key="12">
    <source>
        <dbReference type="EMBL" id="MCV3213966.1"/>
    </source>
</evidence>
<dbReference type="PROSITE" id="PS50109">
    <property type="entry name" value="HIS_KIN"/>
    <property type="match status" value="1"/>
</dbReference>
<keyword evidence="13" id="KW-1185">Reference proteome</keyword>
<dbReference type="InterPro" id="IPR050351">
    <property type="entry name" value="BphY/WalK/GraS-like"/>
</dbReference>
<dbReference type="EMBL" id="JAOWRF010000157">
    <property type="protein sequence ID" value="MCV3213966.1"/>
    <property type="molecule type" value="Genomic_DNA"/>
</dbReference>
<keyword evidence="7" id="KW-0418">Kinase</keyword>
<dbReference type="Gene3D" id="3.30.450.40">
    <property type="match status" value="1"/>
</dbReference>
<dbReference type="InterPro" id="IPR005467">
    <property type="entry name" value="His_kinase_dom"/>
</dbReference>
<dbReference type="Gene3D" id="3.30.450.270">
    <property type="match status" value="1"/>
</dbReference>
<evidence type="ECO:0000313" key="13">
    <source>
        <dbReference type="Proteomes" id="UP001526143"/>
    </source>
</evidence>
<dbReference type="InterPro" id="IPR016132">
    <property type="entry name" value="Phyto_chromo_attachment"/>
</dbReference>
<evidence type="ECO:0000259" key="10">
    <source>
        <dbReference type="PROSITE" id="PS50046"/>
    </source>
</evidence>
<sequence>MMPEKIDLTNCDHEKIHIPGLIQPHGILFILQKPEFTILQVSKNSFNFIGIHPDKLLGKKLKELLDVQQISHIQQCLPSDLESVNPVKISWKTQDNTFLFDGIIHHSQKVLILELLPVTSQDNQDFLTFYQLVKPPIKQIQNTINLQELCQVLAKQVRKITEFDRVMIYRFDEEGAGKVIAEDKLEELPPYLSLHYPASDIPKQAKQLYLLNWLRLIPDVNYQPVELIPTYNPVTNEPVDLSYSVLRSVSPMHVEYLQNMGVTASMSISLIKNKKLWGLIACHHNTPKYVPYYIRTACEFLGHVMSLDIGTKEENEDLDYKLKLKTIQSKFVEAISETPNLVHALSEQKNELLDLVSAEGVAISWNQELVLFGKTPLEADIQNLIDWLVTQINNDNVFYTDSLFKVYPASETFQDVASGMLALAIAKSQKHWILWFRPEVIQTVKWGGNPNKPVEVNENGSLHLSPRKSFEMWQETVRFKSLPWRKCEIDGALELKSAIVAMVIKKADELAKINVELERSNRELDAFAYIASHDLKEPLRGIHNYSTFLIEDYAKLLDEDGVFKLQTVVRLTQRMEDLINSLLHFSRLGRVELVMRRTNLQELVESVIEVLKISLKETRNVDIRICQRLPDIKCDRIQVSEVFSNLISNAIKYNDKANKLVEIGFLDQEATNQATITFYVRDNGIGIRQKHLDNVFRIFKRLHTASQYGGGTGAGLTIAKKIVERHGGKIWIESTYGESSTFYFTLPS</sequence>
<keyword evidence="6" id="KW-0808">Transferase</keyword>
<dbReference type="Pfam" id="PF08446">
    <property type="entry name" value="PAS_2"/>
    <property type="match status" value="1"/>
</dbReference>
<feature type="domain" description="Phytochrome chromophore attachment site" evidence="10">
    <location>
        <begin position="145"/>
        <end position="303"/>
    </location>
</feature>
<dbReference type="RefSeq" id="WP_263745499.1">
    <property type="nucleotide sequence ID" value="NZ_JAOWRF010000157.1"/>
</dbReference>
<keyword evidence="5" id="KW-0716">Sensory transduction</keyword>
<comment type="catalytic activity">
    <reaction evidence="1">
        <text>ATP + protein L-histidine = ADP + protein N-phospho-L-histidine.</text>
        <dbReference type="EC" id="2.7.13.3"/>
    </reaction>
</comment>
<dbReference type="InterPro" id="IPR003018">
    <property type="entry name" value="GAF"/>
</dbReference>
<evidence type="ECO:0000256" key="1">
    <source>
        <dbReference type="ARBA" id="ARBA00000085"/>
    </source>
</evidence>
<dbReference type="InterPro" id="IPR001294">
    <property type="entry name" value="Phytochrome"/>
</dbReference>
<dbReference type="InterPro" id="IPR036890">
    <property type="entry name" value="HATPase_C_sf"/>
</dbReference>
<evidence type="ECO:0000256" key="2">
    <source>
        <dbReference type="ARBA" id="ARBA00006402"/>
    </source>
</evidence>
<dbReference type="InterPro" id="IPR003594">
    <property type="entry name" value="HATPase_dom"/>
</dbReference>
<accession>A0ABT3AXY6</accession>
<dbReference type="PRINTS" id="PR01033">
    <property type="entry name" value="PHYTOCHROME"/>
</dbReference>
<dbReference type="EC" id="2.7.13.3" evidence="3"/>
<dbReference type="CDD" id="cd00082">
    <property type="entry name" value="HisKA"/>
    <property type="match status" value="1"/>
</dbReference>
<dbReference type="Pfam" id="PF01590">
    <property type="entry name" value="GAF"/>
    <property type="match status" value="1"/>
</dbReference>
<dbReference type="SUPFAM" id="SSF55785">
    <property type="entry name" value="PYP-like sensor domain (PAS domain)"/>
    <property type="match status" value="1"/>
</dbReference>
<keyword evidence="4" id="KW-0600">Photoreceptor protein</keyword>
<proteinExistence type="inferred from homology"/>
<dbReference type="InterPro" id="IPR029016">
    <property type="entry name" value="GAF-like_dom_sf"/>
</dbReference>
<feature type="domain" description="Histidine kinase" evidence="11">
    <location>
        <begin position="530"/>
        <end position="748"/>
    </location>
</feature>
<comment type="similarity">
    <text evidence="2">In the N-terminal section; belongs to the phytochrome family.</text>
</comment>
<dbReference type="SMART" id="SM00065">
    <property type="entry name" value="GAF"/>
    <property type="match status" value="1"/>
</dbReference>
<dbReference type="GO" id="GO:0005524">
    <property type="term" value="F:ATP binding"/>
    <property type="evidence" value="ECO:0007669"/>
    <property type="project" value="UniProtKB-KW"/>
</dbReference>
<organism evidence="12 13">
    <name type="scientific">Plectonema radiosum NIES-515</name>
    <dbReference type="NCBI Taxonomy" id="2986073"/>
    <lineage>
        <taxon>Bacteria</taxon>
        <taxon>Bacillati</taxon>
        <taxon>Cyanobacteriota</taxon>
        <taxon>Cyanophyceae</taxon>
        <taxon>Oscillatoriophycideae</taxon>
        <taxon>Oscillatoriales</taxon>
        <taxon>Microcoleaceae</taxon>
        <taxon>Plectonema</taxon>
    </lineage>
</organism>
<dbReference type="SUPFAM" id="SSF47384">
    <property type="entry name" value="Homodimeric domain of signal transducing histidine kinase"/>
    <property type="match status" value="1"/>
</dbReference>
<dbReference type="SUPFAM" id="SSF55874">
    <property type="entry name" value="ATPase domain of HSP90 chaperone/DNA topoisomerase II/histidine kinase"/>
    <property type="match status" value="1"/>
</dbReference>
<gene>
    <name evidence="12" type="ORF">OGM63_10640</name>
</gene>
<evidence type="ECO:0000256" key="5">
    <source>
        <dbReference type="ARBA" id="ARBA00022606"/>
    </source>
</evidence>
<dbReference type="InterPro" id="IPR036097">
    <property type="entry name" value="HisK_dim/P_sf"/>
</dbReference>
<dbReference type="InterPro" id="IPR013654">
    <property type="entry name" value="PAS_2"/>
</dbReference>
<protein>
    <recommendedName>
        <fullName evidence="3">histidine kinase</fullName>
        <ecNumber evidence="3">2.7.13.3</ecNumber>
    </recommendedName>
</protein>
<evidence type="ECO:0000259" key="11">
    <source>
        <dbReference type="PROSITE" id="PS50109"/>
    </source>
</evidence>
<evidence type="ECO:0000256" key="7">
    <source>
        <dbReference type="ARBA" id="ARBA00022777"/>
    </source>
</evidence>
<dbReference type="SMART" id="SM00388">
    <property type="entry name" value="HisKA"/>
    <property type="match status" value="1"/>
</dbReference>
<dbReference type="Pfam" id="PF02518">
    <property type="entry name" value="HATPase_c"/>
    <property type="match status" value="1"/>
</dbReference>